<protein>
    <recommendedName>
        <fullName evidence="1">DUF1214 domain-containing protein</fullName>
    </recommendedName>
</protein>
<reference evidence="3" key="4">
    <citation type="submission" date="2022-04" db="EMBL/GenBank/DDBJ databases">
        <authorList>
            <person name="Komine T."/>
            <person name="Fukano H."/>
            <person name="Wada S."/>
        </authorList>
    </citation>
    <scope>NUCLEOTIDE SEQUENCE</scope>
    <source>
        <strain evidence="3">NJB18185</strain>
    </source>
</reference>
<dbReference type="AlphaFoldDB" id="A0AA37UM48"/>
<sequence>MANPQSSAAWRELLTAFADFENLFLDGPKAVRGELAVAEGYEFLATMLGLSLDVTLFADPVAPRFHDVLTPFRRDRRWGGDNTDAYYSYVVIDPMRTYRVSGAVNGSSLYSIAVYNEPEPGAWPNRTIGVLYDEDMPLDDDGRFSCVLGPQCPAGYDGAFIALDDDAHGVLTRDYHEDPARTRRVDWEIQVIDHGGQPATPTKTDAAVAKSLRAALRYTQDMLALVPLILQERNPTELADGQNLSHNVLAPPYRAGAATHGYSMQNAVYSLGAYALEPGEALVITSRHPTCRFWNLTLWNQYMAAPDLEYGRGSINSGTAVPNRDGSITIVISRDKLDHPNAISTKDHPEGLMSFRWFHADDLPEQPATEVVPAGEAPCALS</sequence>
<evidence type="ECO:0000313" key="4">
    <source>
        <dbReference type="Proteomes" id="UP000245060"/>
    </source>
</evidence>
<reference evidence="3" key="3">
    <citation type="journal article" date="2022" name="Microbiol. Resour. Announc.">
        <title>Draft Genome Sequences of Eight Mycobacterium montefiorense Strains Isolated from Salamanders in Captivity.</title>
        <authorList>
            <person name="Komine T."/>
            <person name="Ihara H."/>
            <person name="Fukano H."/>
            <person name="Hoshino Y."/>
            <person name="Kurata O."/>
            <person name="Wada S."/>
        </authorList>
    </citation>
    <scope>NUCLEOTIDE SEQUENCE</scope>
    <source>
        <strain evidence="3">NJB18185</strain>
    </source>
</reference>
<organism evidence="3 5">
    <name type="scientific">Mycobacterium montefiorense</name>
    <dbReference type="NCBI Taxonomy" id="154654"/>
    <lineage>
        <taxon>Bacteria</taxon>
        <taxon>Bacillati</taxon>
        <taxon>Actinomycetota</taxon>
        <taxon>Actinomycetes</taxon>
        <taxon>Mycobacteriales</taxon>
        <taxon>Mycobacteriaceae</taxon>
        <taxon>Mycobacterium</taxon>
        <taxon>Mycobacterium simiae complex</taxon>
    </lineage>
</organism>
<evidence type="ECO:0000313" key="2">
    <source>
        <dbReference type="EMBL" id="GBG37386.1"/>
    </source>
</evidence>
<dbReference type="Gene3D" id="2.60.120.1600">
    <property type="match status" value="1"/>
</dbReference>
<evidence type="ECO:0000313" key="3">
    <source>
        <dbReference type="EMBL" id="GKU70302.1"/>
    </source>
</evidence>
<dbReference type="Pfam" id="PF06742">
    <property type="entry name" value="DUF1214"/>
    <property type="match status" value="1"/>
</dbReference>
<dbReference type="EMBL" id="BFCH01000011">
    <property type="protein sequence ID" value="GBG37386.1"/>
    <property type="molecule type" value="Genomic_DNA"/>
</dbReference>
<dbReference type="Proteomes" id="UP000245060">
    <property type="component" value="Unassembled WGS sequence"/>
</dbReference>
<evidence type="ECO:0000313" key="5">
    <source>
        <dbReference type="Proteomes" id="UP001139505"/>
    </source>
</evidence>
<dbReference type="Proteomes" id="UP001139505">
    <property type="component" value="Unassembled WGS sequence"/>
</dbReference>
<reference evidence="4" key="2">
    <citation type="submission" date="2018-04" db="EMBL/GenBank/DDBJ databases">
        <title>Draft genome sequence of Mycobacterium montefiorense isolated from Japanese black salamander.</title>
        <authorList>
            <person name="Fukano H."/>
            <person name="Yoshida M."/>
            <person name="Shimizu A."/>
            <person name="Iwao H."/>
            <person name="Kurata O."/>
            <person name="Katayama Y."/>
            <person name="Omatsu T."/>
            <person name="Mizutani T."/>
            <person name="Wada S."/>
            <person name="Hoshino Y."/>
        </authorList>
    </citation>
    <scope>NUCLEOTIDE SEQUENCE [LARGE SCALE GENOMIC DNA]</scope>
    <source>
        <strain evidence="4">BS</strain>
    </source>
</reference>
<gene>
    <name evidence="2" type="ORF">MmonteBS_17580</name>
    <name evidence="3" type="ORF">NJB18185_00800</name>
</gene>
<keyword evidence="4" id="KW-1185">Reference proteome</keyword>
<comment type="caution">
    <text evidence="3">The sequence shown here is derived from an EMBL/GenBank/DDBJ whole genome shotgun (WGS) entry which is preliminary data.</text>
</comment>
<feature type="domain" description="DUF1214" evidence="1">
    <location>
        <begin position="286"/>
        <end position="356"/>
    </location>
</feature>
<dbReference type="EMBL" id="BQYH01000002">
    <property type="protein sequence ID" value="GKU70302.1"/>
    <property type="molecule type" value="Genomic_DNA"/>
</dbReference>
<reference evidence="2" key="1">
    <citation type="journal article" date="2018" name="Genome Announc.">
        <title>Draft Genome Sequence of Mycobacterium montefiorense Isolated from Japanese Black Salamander (Hynobius nigrescens).</title>
        <authorList>
            <person name="Fukano H."/>
            <person name="Yoshida M."/>
            <person name="Shimizu A."/>
            <person name="Iwao H."/>
            <person name="Katayama Y."/>
            <person name="Omatsu T."/>
            <person name="Mizutani T."/>
            <person name="Kurata O."/>
            <person name="Wada S."/>
            <person name="Hoshino Y."/>
        </authorList>
    </citation>
    <scope>NUCLEOTIDE SEQUENCE</scope>
    <source>
        <strain evidence="2">BS</strain>
    </source>
</reference>
<dbReference type="InterPro" id="IPR010621">
    <property type="entry name" value="DUF1214"/>
</dbReference>
<accession>A0AA37UM48</accession>
<proteinExistence type="predicted"/>
<evidence type="ECO:0000259" key="1">
    <source>
        <dbReference type="Pfam" id="PF06742"/>
    </source>
</evidence>
<dbReference type="SUPFAM" id="SSF160935">
    <property type="entry name" value="VPA0735-like"/>
    <property type="match status" value="1"/>
</dbReference>
<dbReference type="RefSeq" id="WP_108921544.1">
    <property type="nucleotide sequence ID" value="NZ_BFCH01000011.1"/>
</dbReference>
<name>A0AA37UM48_9MYCO</name>